<dbReference type="Proteomes" id="UP001519273">
    <property type="component" value="Unassembled WGS sequence"/>
</dbReference>
<name>A0ABS4H7J8_9BACL</name>
<accession>A0ABS4H7J8</accession>
<comment type="caution">
    <text evidence="1">The sequence shown here is derived from an EMBL/GenBank/DDBJ whole genome shotgun (WGS) entry which is preliminary data.</text>
</comment>
<proteinExistence type="predicted"/>
<sequence length="52" mass="6082">MVKVKKEVQPKSKFETKIPKMGVRELQMSYRAIRSLKLNSLILENPCKCKCE</sequence>
<organism evidence="1 2">
    <name type="scientific">Paenibacillus sediminis</name>
    <dbReference type="NCBI Taxonomy" id="664909"/>
    <lineage>
        <taxon>Bacteria</taxon>
        <taxon>Bacillati</taxon>
        <taxon>Bacillota</taxon>
        <taxon>Bacilli</taxon>
        <taxon>Bacillales</taxon>
        <taxon>Paenibacillaceae</taxon>
        <taxon>Paenibacillus</taxon>
    </lineage>
</organism>
<reference evidence="1 2" key="1">
    <citation type="submission" date="2021-03" db="EMBL/GenBank/DDBJ databases">
        <title>Genomic Encyclopedia of Type Strains, Phase IV (KMG-IV): sequencing the most valuable type-strain genomes for metagenomic binning, comparative biology and taxonomic classification.</title>
        <authorList>
            <person name="Goeker M."/>
        </authorList>
    </citation>
    <scope>NUCLEOTIDE SEQUENCE [LARGE SCALE GENOMIC DNA]</scope>
    <source>
        <strain evidence="1 2">DSM 23491</strain>
    </source>
</reference>
<protein>
    <submittedName>
        <fullName evidence="1">Uncharacterized protein</fullName>
    </submittedName>
</protein>
<gene>
    <name evidence="1" type="ORF">J2Z20_003425</name>
</gene>
<dbReference type="EMBL" id="JAGGKP010000016">
    <property type="protein sequence ID" value="MBP1938503.1"/>
    <property type="molecule type" value="Genomic_DNA"/>
</dbReference>
<keyword evidence="2" id="KW-1185">Reference proteome</keyword>
<evidence type="ECO:0000313" key="1">
    <source>
        <dbReference type="EMBL" id="MBP1938503.1"/>
    </source>
</evidence>
<evidence type="ECO:0000313" key="2">
    <source>
        <dbReference type="Proteomes" id="UP001519273"/>
    </source>
</evidence>